<evidence type="ECO:0008006" key="3">
    <source>
        <dbReference type="Google" id="ProtNLM"/>
    </source>
</evidence>
<dbReference type="Proteomes" id="UP000267524">
    <property type="component" value="Unassembled WGS sequence"/>
</dbReference>
<comment type="caution">
    <text evidence="1">The sequence shown here is derived from an EMBL/GenBank/DDBJ whole genome shotgun (WGS) entry which is preliminary data.</text>
</comment>
<protein>
    <recommendedName>
        <fullName evidence="3">SH3 domain-containing protein</fullName>
    </recommendedName>
</protein>
<evidence type="ECO:0000313" key="1">
    <source>
        <dbReference type="EMBL" id="RMZ59675.1"/>
    </source>
</evidence>
<name>A0A3M7LC72_9FLAO</name>
<sequence length="81" mass="9644">MAISTNPTKQVKTYTGEQEVFTNSPIYDKPENSKQTGYAINNKVIVIEKYNDNTYKVQSDYFERYMWVRANEYIFFKIIKP</sequence>
<organism evidence="1 2">
    <name type="scientific">Chryseobacterium nematophagum</name>
    <dbReference type="NCBI Taxonomy" id="2305228"/>
    <lineage>
        <taxon>Bacteria</taxon>
        <taxon>Pseudomonadati</taxon>
        <taxon>Bacteroidota</taxon>
        <taxon>Flavobacteriia</taxon>
        <taxon>Flavobacteriales</taxon>
        <taxon>Weeksellaceae</taxon>
        <taxon>Chryseobacterium group</taxon>
        <taxon>Chryseobacterium</taxon>
    </lineage>
</organism>
<evidence type="ECO:0000313" key="2">
    <source>
        <dbReference type="Proteomes" id="UP000267524"/>
    </source>
</evidence>
<proteinExistence type="predicted"/>
<accession>A0A3M7LC72</accession>
<gene>
    <name evidence="1" type="ORF">D1632_08600</name>
</gene>
<reference evidence="1 2" key="1">
    <citation type="submission" date="2018-08" db="EMBL/GenBank/DDBJ databases">
        <title>Chryseobacterium nematophagum: a novel matrix digesting pathogen of nematodes.</title>
        <authorList>
            <person name="Page A."/>
            <person name="Roberts M."/>
            <person name="Felix M.-A."/>
            <person name="Weir W."/>
        </authorList>
    </citation>
    <scope>NUCLEOTIDE SEQUENCE [LARGE SCALE GENOMIC DNA]</scope>
    <source>
        <strain evidence="1 2">JUb275</strain>
    </source>
</reference>
<dbReference type="RefSeq" id="WP_122546798.1">
    <property type="nucleotide sequence ID" value="NZ_QWIV01000013.1"/>
</dbReference>
<dbReference type="AlphaFoldDB" id="A0A3M7LC72"/>
<keyword evidence="2" id="KW-1185">Reference proteome</keyword>
<dbReference type="EMBL" id="QWIV01000013">
    <property type="protein sequence ID" value="RMZ59675.1"/>
    <property type="molecule type" value="Genomic_DNA"/>
</dbReference>